<protein>
    <submittedName>
        <fullName evidence="3">Acyltransferase</fullName>
    </submittedName>
    <submittedName>
        <fullName evidence="4">Peptidoglycan/LPS O-acetylase OafA/YrhL</fullName>
    </submittedName>
</protein>
<evidence type="ECO:0000313" key="5">
    <source>
        <dbReference type="Proteomes" id="UP000321723"/>
    </source>
</evidence>
<name>A0A511FIH4_9CELL</name>
<accession>A0A511FIH4</accession>
<evidence type="ECO:0000313" key="6">
    <source>
        <dbReference type="Proteomes" id="UP000564629"/>
    </source>
</evidence>
<dbReference type="Pfam" id="PF01757">
    <property type="entry name" value="Acyl_transf_3"/>
    <property type="match status" value="1"/>
</dbReference>
<dbReference type="EMBL" id="JACHDN010000001">
    <property type="protein sequence ID" value="MBB5473992.1"/>
    <property type="molecule type" value="Genomic_DNA"/>
</dbReference>
<proteinExistence type="predicted"/>
<feature type="transmembrane region" description="Helical" evidence="1">
    <location>
        <begin position="91"/>
        <end position="110"/>
    </location>
</feature>
<feature type="transmembrane region" description="Helical" evidence="1">
    <location>
        <begin position="236"/>
        <end position="255"/>
    </location>
</feature>
<feature type="transmembrane region" description="Helical" evidence="1">
    <location>
        <begin position="261"/>
        <end position="279"/>
    </location>
</feature>
<keyword evidence="1" id="KW-1133">Transmembrane helix</keyword>
<keyword evidence="3" id="KW-0012">Acyltransferase</keyword>
<dbReference type="InterPro" id="IPR002656">
    <property type="entry name" value="Acyl_transf_3_dom"/>
</dbReference>
<keyword evidence="1" id="KW-0812">Transmembrane</keyword>
<dbReference type="PANTHER" id="PTHR23028:SF53">
    <property type="entry name" value="ACYL_TRANSF_3 DOMAIN-CONTAINING PROTEIN"/>
    <property type="match status" value="1"/>
</dbReference>
<comment type="caution">
    <text evidence="3">The sequence shown here is derived from an EMBL/GenBank/DDBJ whole genome shotgun (WGS) entry which is preliminary data.</text>
</comment>
<organism evidence="3 5">
    <name type="scientific">Cellulomonas hominis</name>
    <dbReference type="NCBI Taxonomy" id="156981"/>
    <lineage>
        <taxon>Bacteria</taxon>
        <taxon>Bacillati</taxon>
        <taxon>Actinomycetota</taxon>
        <taxon>Actinomycetes</taxon>
        <taxon>Micrococcales</taxon>
        <taxon>Cellulomonadaceae</taxon>
        <taxon>Cellulomonas</taxon>
    </lineage>
</organism>
<dbReference type="AlphaFoldDB" id="A0A511FIH4"/>
<dbReference type="GO" id="GO:0016747">
    <property type="term" value="F:acyltransferase activity, transferring groups other than amino-acyl groups"/>
    <property type="evidence" value="ECO:0007669"/>
    <property type="project" value="InterPro"/>
</dbReference>
<feature type="domain" description="Acyltransferase 3" evidence="2">
    <location>
        <begin position="19"/>
        <end position="332"/>
    </location>
</feature>
<dbReference type="EMBL" id="BJVQ01000076">
    <property type="protein sequence ID" value="GEL48364.1"/>
    <property type="molecule type" value="Genomic_DNA"/>
</dbReference>
<dbReference type="GO" id="GO:0016020">
    <property type="term" value="C:membrane"/>
    <property type="evidence" value="ECO:0007669"/>
    <property type="project" value="TreeGrafter"/>
</dbReference>
<evidence type="ECO:0000256" key="1">
    <source>
        <dbReference type="SAM" id="Phobius"/>
    </source>
</evidence>
<keyword evidence="1" id="KW-0472">Membrane</keyword>
<dbReference type="Proteomes" id="UP000564629">
    <property type="component" value="Unassembled WGS sequence"/>
</dbReference>
<reference evidence="3 5" key="1">
    <citation type="submission" date="2019-07" db="EMBL/GenBank/DDBJ databases">
        <title>Whole genome shotgun sequence of Cellulomonas hominis NBRC 16055.</title>
        <authorList>
            <person name="Hosoyama A."/>
            <person name="Uohara A."/>
            <person name="Ohji S."/>
            <person name="Ichikawa N."/>
        </authorList>
    </citation>
    <scope>NUCLEOTIDE SEQUENCE [LARGE SCALE GENOMIC DNA]</scope>
    <source>
        <strain evidence="3 5">NBRC 16055</strain>
    </source>
</reference>
<feature type="transmembrane region" description="Helical" evidence="1">
    <location>
        <begin position="22"/>
        <end position="42"/>
    </location>
</feature>
<feature type="transmembrane region" description="Helical" evidence="1">
    <location>
        <begin position="48"/>
        <end position="70"/>
    </location>
</feature>
<feature type="transmembrane region" description="Helical" evidence="1">
    <location>
        <begin position="316"/>
        <end position="337"/>
    </location>
</feature>
<feature type="transmembrane region" description="Helical" evidence="1">
    <location>
        <begin position="291"/>
        <end position="310"/>
    </location>
</feature>
<dbReference type="InterPro" id="IPR050879">
    <property type="entry name" value="Acyltransferase_3"/>
</dbReference>
<gene>
    <name evidence="3" type="primary">nodX</name>
    <name evidence="3" type="ORF">CHO01_34800</name>
    <name evidence="4" type="ORF">HNR08_002728</name>
</gene>
<dbReference type="RefSeq" id="WP_183835062.1">
    <property type="nucleotide sequence ID" value="NZ_BJVQ01000076.1"/>
</dbReference>
<evidence type="ECO:0000259" key="2">
    <source>
        <dbReference type="Pfam" id="PF01757"/>
    </source>
</evidence>
<feature type="transmembrane region" description="Helical" evidence="1">
    <location>
        <begin position="186"/>
        <end position="204"/>
    </location>
</feature>
<keyword evidence="3" id="KW-0808">Transferase</keyword>
<dbReference type="GO" id="GO:0000271">
    <property type="term" value="P:polysaccharide biosynthetic process"/>
    <property type="evidence" value="ECO:0007669"/>
    <property type="project" value="TreeGrafter"/>
</dbReference>
<feature type="transmembrane region" description="Helical" evidence="1">
    <location>
        <begin position="157"/>
        <end position="179"/>
    </location>
</feature>
<reference evidence="4 6" key="2">
    <citation type="submission" date="2020-08" db="EMBL/GenBank/DDBJ databases">
        <title>Sequencing the genomes of 1000 actinobacteria strains.</title>
        <authorList>
            <person name="Klenk H.-P."/>
        </authorList>
    </citation>
    <scope>NUCLEOTIDE SEQUENCE [LARGE SCALE GENOMIC DNA]</scope>
    <source>
        <strain evidence="4 6">DSM 9581</strain>
    </source>
</reference>
<evidence type="ECO:0000313" key="4">
    <source>
        <dbReference type="EMBL" id="MBB5473992.1"/>
    </source>
</evidence>
<evidence type="ECO:0000313" key="3">
    <source>
        <dbReference type="EMBL" id="GEL48364.1"/>
    </source>
</evidence>
<dbReference type="Proteomes" id="UP000321723">
    <property type="component" value="Unassembled WGS sequence"/>
</dbReference>
<keyword evidence="5" id="KW-1185">Reference proteome</keyword>
<sequence>MSSASPASVTLGAERRTNNFDALRLLAAFAVVVGHAAVLRGAPEQAPAFLGIHVHVLGVAVFFVISGWLITGSWERSRSVPQFVVSRALRILPLLWVVVLLSVAVLGPLMTDLPLGEYARSTETWRYLRNLVMLPADGLPGVFTDVPYPGVVNGSVWTLRAEVICYALVLGAGLLAVALRGRWQTAVLVAFGAGSVVLVEHGDVRVLGSSLTAAAGTWIYFAVAALLRLHLPRRALRGDVAVGALALWGLASLAGEAWAVRASWLALSYVVLVVGLRGWPVARDAARFGDLSYGLYLFAFPVQQVVLDLAPAHPAWVDVVVVTGASLALAYGSWHLVERPALDLRTRLPWFARPRVPSQPAA</sequence>
<dbReference type="PANTHER" id="PTHR23028">
    <property type="entry name" value="ACETYLTRANSFERASE"/>
    <property type="match status" value="1"/>
</dbReference>
<feature type="transmembrane region" description="Helical" evidence="1">
    <location>
        <begin position="210"/>
        <end position="229"/>
    </location>
</feature>